<name>A0A834J6L3_VESVU</name>
<proteinExistence type="predicted"/>
<evidence type="ECO:0000256" key="1">
    <source>
        <dbReference type="SAM" id="MobiDB-lite"/>
    </source>
</evidence>
<feature type="region of interest" description="Disordered" evidence="1">
    <location>
        <begin position="43"/>
        <end position="68"/>
    </location>
</feature>
<organism evidence="2 3">
    <name type="scientific">Vespula vulgaris</name>
    <name type="common">Yellow jacket</name>
    <name type="synonym">Wasp</name>
    <dbReference type="NCBI Taxonomy" id="7454"/>
    <lineage>
        <taxon>Eukaryota</taxon>
        <taxon>Metazoa</taxon>
        <taxon>Ecdysozoa</taxon>
        <taxon>Arthropoda</taxon>
        <taxon>Hexapoda</taxon>
        <taxon>Insecta</taxon>
        <taxon>Pterygota</taxon>
        <taxon>Neoptera</taxon>
        <taxon>Endopterygota</taxon>
        <taxon>Hymenoptera</taxon>
        <taxon>Apocrita</taxon>
        <taxon>Aculeata</taxon>
        <taxon>Vespoidea</taxon>
        <taxon>Vespidae</taxon>
        <taxon>Vespinae</taxon>
        <taxon>Vespula</taxon>
    </lineage>
</organism>
<evidence type="ECO:0000313" key="2">
    <source>
        <dbReference type="EMBL" id="KAF7382866.1"/>
    </source>
</evidence>
<feature type="compositionally biased region" description="Basic and acidic residues" evidence="1">
    <location>
        <begin position="43"/>
        <end position="52"/>
    </location>
</feature>
<keyword evidence="3" id="KW-1185">Reference proteome</keyword>
<comment type="caution">
    <text evidence="2">The sequence shown here is derived from an EMBL/GenBank/DDBJ whole genome shotgun (WGS) entry which is preliminary data.</text>
</comment>
<protein>
    <submittedName>
        <fullName evidence="2">Uncharacterized protein</fullName>
    </submittedName>
</protein>
<evidence type="ECO:0000313" key="3">
    <source>
        <dbReference type="Proteomes" id="UP000614350"/>
    </source>
</evidence>
<accession>A0A834J6L3</accession>
<dbReference type="EMBL" id="JACSEA010000018">
    <property type="protein sequence ID" value="KAF7382866.1"/>
    <property type="molecule type" value="Genomic_DNA"/>
</dbReference>
<dbReference type="Proteomes" id="UP000614350">
    <property type="component" value="Unassembled WGS sequence"/>
</dbReference>
<dbReference type="AlphaFoldDB" id="A0A834J6L3"/>
<reference evidence="2" key="1">
    <citation type="journal article" date="2020" name="G3 (Bethesda)">
        <title>High-Quality Assemblies for Three Invasive Social Wasps from the &lt;i&gt;Vespula&lt;/i&gt; Genus.</title>
        <authorList>
            <person name="Harrop T.W.R."/>
            <person name="Guhlin J."/>
            <person name="McLaughlin G.M."/>
            <person name="Permina E."/>
            <person name="Stockwell P."/>
            <person name="Gilligan J."/>
            <person name="Le Lec M.F."/>
            <person name="Gruber M.A.M."/>
            <person name="Quinn O."/>
            <person name="Lovegrove M."/>
            <person name="Duncan E.J."/>
            <person name="Remnant E.J."/>
            <person name="Van Eeckhoven J."/>
            <person name="Graham B."/>
            <person name="Knapp R.A."/>
            <person name="Langford K.W."/>
            <person name="Kronenberg Z."/>
            <person name="Press M.O."/>
            <person name="Eacker S.M."/>
            <person name="Wilson-Rankin E.E."/>
            <person name="Purcell J."/>
            <person name="Lester P.J."/>
            <person name="Dearden P.K."/>
        </authorList>
    </citation>
    <scope>NUCLEOTIDE SEQUENCE</scope>
    <source>
        <strain evidence="2">Marl-1</strain>
    </source>
</reference>
<sequence length="68" mass="8142">MDERRRLFLKRKRNGIGVDRVISLLRLPCPFLPSLRNKYVEENSLENKKQGQEQEQEEEEAEDKKPDD</sequence>
<gene>
    <name evidence="2" type="ORF">HZH66_013268</name>
</gene>